<dbReference type="Proteomes" id="UP001565368">
    <property type="component" value="Unassembled WGS sequence"/>
</dbReference>
<reference evidence="3 4" key="1">
    <citation type="submission" date="2023-08" db="EMBL/GenBank/DDBJ databases">
        <title>Annotated Genome Sequence of Vanrija albida AlHP1.</title>
        <authorList>
            <person name="Herzog R."/>
        </authorList>
    </citation>
    <scope>NUCLEOTIDE SEQUENCE [LARGE SCALE GENOMIC DNA]</scope>
    <source>
        <strain evidence="3 4">AlHP1</strain>
    </source>
</reference>
<dbReference type="Pfam" id="PF10022">
    <property type="entry name" value="DUF2264"/>
    <property type="match status" value="1"/>
</dbReference>
<dbReference type="InterPro" id="IPR049349">
    <property type="entry name" value="DUF2264_N"/>
</dbReference>
<name>A0ABR3QET6_9TREE</name>
<dbReference type="Gene3D" id="1.50.10.100">
    <property type="entry name" value="Chondroitin AC/alginate lyase"/>
    <property type="match status" value="1"/>
</dbReference>
<dbReference type="InterPro" id="IPR008929">
    <property type="entry name" value="Chondroitin_lyas"/>
</dbReference>
<dbReference type="Pfam" id="PF20938">
    <property type="entry name" value="DUF2264_C"/>
    <property type="match status" value="1"/>
</dbReference>
<dbReference type="EMBL" id="JBBXJM010000001">
    <property type="protein sequence ID" value="KAL1413226.1"/>
    <property type="molecule type" value="Genomic_DNA"/>
</dbReference>
<gene>
    <name evidence="3" type="ORF">Q8F55_000979</name>
</gene>
<evidence type="ECO:0000259" key="2">
    <source>
        <dbReference type="Pfam" id="PF20938"/>
    </source>
</evidence>
<proteinExistence type="predicted"/>
<evidence type="ECO:0000313" key="3">
    <source>
        <dbReference type="EMBL" id="KAL1413226.1"/>
    </source>
</evidence>
<sequence length="659" mass="72222">MFAPSPAVKAITTNPLRTRDDAVRLLTDLLAPLADAQSPGGARVELVQGGVVFGEIAAQFEGYARALWGLAPALAAEPDHPVLRPLGDRWRTGLDNGTNPAHEEYWGVLRDRDQRCVEIAAVAVAIAIAPDVFWTPMSDEAKRRAAKWITAINDVDIPPNNWRWFRILANVSLKAVGAEYSEAAIEETLDFVERHYGADGFPADGPSGETISYDYYATSFAIPFYSLLYTRLAPHDKVRIGRTWERTLANIPNVIHLFAPDGSSIPFGRSMTYRFATAAFWSALAYAVDDEHPLPAPLSWGVVKGIVLRSIRYFTQKESVFARDGSLTIGWTYPSLFMSEQYNSPQSPYWALKTFFVMALPKDHPFWTAEEEAIPDVFSDNAVVKPWLQTFSHAAGHTFLLTSGQCTNWPMLQTAAKYGKLAYSSAFGFSVVGGQYGLDSAAADSTISICEDDDGEYWQLSRNLSSVSVSDEGVIQSTWKPKPNITITTWLIPPPDKHTPWHTRVHRIESGRALKLSSGGFAIHGHTGPKGSERHLPVVDAVGTKHGRYVAPDGRAAIATSKAGVSAVFDLLGTGEARVHDMAPSTNLVSGRTVFPTVLGHVGADETKWVALRVFAQPSAGDVEPQWVDAWSQLRPWSGLQEAQGELPFIKDEGKCVVQ</sequence>
<evidence type="ECO:0008006" key="5">
    <source>
        <dbReference type="Google" id="ProtNLM"/>
    </source>
</evidence>
<comment type="caution">
    <text evidence="3">The sequence shown here is derived from an EMBL/GenBank/DDBJ whole genome shotgun (WGS) entry which is preliminary data.</text>
</comment>
<dbReference type="InterPro" id="IPR049237">
    <property type="entry name" value="DUF2264_C"/>
</dbReference>
<dbReference type="PANTHER" id="PTHR35339">
    <property type="entry name" value="LINALOOL DEHYDRATASE_ISOMERASE DOMAIN-CONTAINING PROTEIN"/>
    <property type="match status" value="1"/>
</dbReference>
<dbReference type="PIRSF" id="PIRSF014753">
    <property type="entry name" value="UCP014753"/>
    <property type="match status" value="1"/>
</dbReference>
<feature type="domain" description="DUF2264" evidence="2">
    <location>
        <begin position="389"/>
        <end position="633"/>
    </location>
</feature>
<keyword evidence="4" id="KW-1185">Reference proteome</keyword>
<evidence type="ECO:0000313" key="4">
    <source>
        <dbReference type="Proteomes" id="UP001565368"/>
    </source>
</evidence>
<protein>
    <recommendedName>
        <fullName evidence="5">DUF2264 domain-containing protein</fullName>
    </recommendedName>
</protein>
<dbReference type="GeneID" id="95982022"/>
<dbReference type="InterPro" id="IPR016624">
    <property type="entry name" value="UCP014753"/>
</dbReference>
<accession>A0ABR3QET6</accession>
<dbReference type="PANTHER" id="PTHR35339:SF4">
    <property type="entry name" value="LINALOOL DEHYDRATASE_ISOMERASE DOMAIN-CONTAINING PROTEIN"/>
    <property type="match status" value="1"/>
</dbReference>
<evidence type="ECO:0000259" key="1">
    <source>
        <dbReference type="Pfam" id="PF10022"/>
    </source>
</evidence>
<feature type="domain" description="DUF2264" evidence="1">
    <location>
        <begin position="18"/>
        <end position="373"/>
    </location>
</feature>
<organism evidence="3 4">
    <name type="scientific">Vanrija albida</name>
    <dbReference type="NCBI Taxonomy" id="181172"/>
    <lineage>
        <taxon>Eukaryota</taxon>
        <taxon>Fungi</taxon>
        <taxon>Dikarya</taxon>
        <taxon>Basidiomycota</taxon>
        <taxon>Agaricomycotina</taxon>
        <taxon>Tremellomycetes</taxon>
        <taxon>Trichosporonales</taxon>
        <taxon>Trichosporonaceae</taxon>
        <taxon>Vanrija</taxon>
    </lineage>
</organism>
<dbReference type="RefSeq" id="XP_069213170.1">
    <property type="nucleotide sequence ID" value="XM_069349626.1"/>
</dbReference>